<comment type="caution">
    <text evidence="2">The sequence shown here is derived from an EMBL/GenBank/DDBJ whole genome shotgun (WGS) entry which is preliminary data.</text>
</comment>
<proteinExistence type="predicted"/>
<organism evidence="2 3">
    <name type="scientific">Bacillus australimaris</name>
    <dbReference type="NCBI Taxonomy" id="1326968"/>
    <lineage>
        <taxon>Bacteria</taxon>
        <taxon>Bacillati</taxon>
        <taxon>Bacillota</taxon>
        <taxon>Bacilli</taxon>
        <taxon>Bacillales</taxon>
        <taxon>Bacillaceae</taxon>
        <taxon>Bacillus</taxon>
    </lineage>
</organism>
<name>A0ABD4QLA9_9BACI</name>
<gene>
    <name evidence="2" type="ORF">KCQ59_13930</name>
</gene>
<evidence type="ECO:0000313" key="3">
    <source>
        <dbReference type="Proteomes" id="UP000676804"/>
    </source>
</evidence>
<accession>A0ABD4QLA9</accession>
<evidence type="ECO:0000256" key="1">
    <source>
        <dbReference type="SAM" id="Phobius"/>
    </source>
</evidence>
<sequence length="49" mass="5752">MTHNILQLTGALLEIEAAIAVSIYYLVIRNVIFEKNHLHRINKKVQHWV</sequence>
<reference evidence="2 3" key="1">
    <citation type="submission" date="2021-04" db="EMBL/GenBank/DDBJ databases">
        <title>Isolation of newly marine bacteria for enzymatic activity.</title>
        <authorList>
            <person name="Hadi W.A.M."/>
            <person name="Nair A.J.J."/>
            <person name="Edwin B.T."/>
        </authorList>
    </citation>
    <scope>NUCLEOTIDE SEQUENCE [LARGE SCALE GENOMIC DNA]</scope>
    <source>
        <strain evidence="2 3">B28A</strain>
    </source>
</reference>
<keyword evidence="1" id="KW-0472">Membrane</keyword>
<keyword evidence="1" id="KW-0812">Transmembrane</keyword>
<dbReference type="RefSeq" id="WP_160316323.1">
    <property type="nucleotide sequence ID" value="NZ_JAGQFH010000026.1"/>
</dbReference>
<evidence type="ECO:0000313" key="2">
    <source>
        <dbReference type="EMBL" id="MBR8690891.1"/>
    </source>
</evidence>
<protein>
    <submittedName>
        <fullName evidence="2">Uncharacterized protein</fullName>
    </submittedName>
</protein>
<dbReference type="Proteomes" id="UP000676804">
    <property type="component" value="Unassembled WGS sequence"/>
</dbReference>
<feature type="transmembrane region" description="Helical" evidence="1">
    <location>
        <begin position="6"/>
        <end position="27"/>
    </location>
</feature>
<dbReference type="AlphaFoldDB" id="A0ABD4QLA9"/>
<dbReference type="EMBL" id="JAGQFH010000026">
    <property type="protein sequence ID" value="MBR8690891.1"/>
    <property type="molecule type" value="Genomic_DNA"/>
</dbReference>
<keyword evidence="1" id="KW-1133">Transmembrane helix</keyword>